<organism evidence="1">
    <name type="scientific">marine sediment metagenome</name>
    <dbReference type="NCBI Taxonomy" id="412755"/>
    <lineage>
        <taxon>unclassified sequences</taxon>
        <taxon>metagenomes</taxon>
        <taxon>ecological metagenomes</taxon>
    </lineage>
</organism>
<proteinExistence type="predicted"/>
<dbReference type="EMBL" id="LAZR01020622">
    <property type="protein sequence ID" value="KKL88236.1"/>
    <property type="molecule type" value="Genomic_DNA"/>
</dbReference>
<name>A0A0F9GCH7_9ZZZZ</name>
<reference evidence="1" key="1">
    <citation type="journal article" date="2015" name="Nature">
        <title>Complex archaea that bridge the gap between prokaryotes and eukaryotes.</title>
        <authorList>
            <person name="Spang A."/>
            <person name="Saw J.H."/>
            <person name="Jorgensen S.L."/>
            <person name="Zaremba-Niedzwiedzka K."/>
            <person name="Martijn J."/>
            <person name="Lind A.E."/>
            <person name="van Eijk R."/>
            <person name="Schleper C."/>
            <person name="Guy L."/>
            <person name="Ettema T.J."/>
        </authorList>
    </citation>
    <scope>NUCLEOTIDE SEQUENCE</scope>
</reference>
<dbReference type="AlphaFoldDB" id="A0A0F9GCH7"/>
<protein>
    <submittedName>
        <fullName evidence="1">Uncharacterized protein</fullName>
    </submittedName>
</protein>
<accession>A0A0F9GCH7</accession>
<sequence length="261" mass="28741">QVTGEGDLIFLSRHGIQSLGRVIQSKSNPTVSLSKNVRSNILEAIDTQRTADSQLDQVRSTHSPEEGLYILNFPALDKQFVMDTRHPFTDDDGAIVFPIMEWQLGGNIVAMLTTIGGNLLFGSAGVVGKYGGFNDNTVGYDFNFETGWIDFEELNHYIKMLKEILASVVIGSGTVNYTWEFDFNGVKLNRQVVYTNIAQSEYNIAEYNIAEYAGGAAVQRRSIPAHGEGQFLKLGVSVNVLDFDVAVQHMSVAPKIGRLVT</sequence>
<gene>
    <name evidence="1" type="ORF">LCGC14_1926760</name>
</gene>
<evidence type="ECO:0000313" key="1">
    <source>
        <dbReference type="EMBL" id="KKL88236.1"/>
    </source>
</evidence>
<comment type="caution">
    <text evidence="1">The sequence shown here is derived from an EMBL/GenBank/DDBJ whole genome shotgun (WGS) entry which is preliminary data.</text>
</comment>
<feature type="non-terminal residue" evidence="1">
    <location>
        <position position="1"/>
    </location>
</feature>